<dbReference type="InterPro" id="IPR003692">
    <property type="entry name" value="Hydantoinase_B"/>
</dbReference>
<dbReference type="GO" id="GO:0006749">
    <property type="term" value="P:glutathione metabolic process"/>
    <property type="evidence" value="ECO:0007669"/>
    <property type="project" value="TreeGrafter"/>
</dbReference>
<dbReference type="Pfam" id="PF19278">
    <property type="entry name" value="Hydant_A_C"/>
    <property type="match status" value="1"/>
</dbReference>
<keyword evidence="8" id="KW-1185">Reference proteome</keyword>
<accession>A0A421DE34</accession>
<evidence type="ECO:0000313" key="7">
    <source>
        <dbReference type="EMBL" id="RLM00362.1"/>
    </source>
</evidence>
<gene>
    <name evidence="7" type="ORF">CFD26_103283</name>
</gene>
<feature type="region of interest" description="Disordered" evidence="2">
    <location>
        <begin position="1562"/>
        <end position="1587"/>
    </location>
</feature>
<evidence type="ECO:0000259" key="6">
    <source>
        <dbReference type="Pfam" id="PF19278"/>
    </source>
</evidence>
<dbReference type="InterPro" id="IPR045079">
    <property type="entry name" value="Oxoprolinase-like"/>
</dbReference>
<comment type="caution">
    <text evidence="7">The sequence shown here is derived from an EMBL/GenBank/DDBJ whole genome shotgun (WGS) entry which is preliminary data.</text>
</comment>
<name>A0A421DE34_9EURO</name>
<dbReference type="PANTHER" id="PTHR11365:SF23">
    <property type="entry name" value="HYPOTHETICAL 5-OXOPROLINASE (EUROFUNG)-RELATED"/>
    <property type="match status" value="1"/>
</dbReference>
<sequence length="1686" mass="186151">MPHSAHQDYRLGVDVGGTFTDVYAFTPDGQIARAKVLTTVEDQSIGVKNGIQKVHQNLKERYSWDGKFQFIHHGTTTATNAVLEGKGARTGLIVTAGHKDILAVRRSQIPGGLGAWLHYTPPEPIVPLERVIQCRERMSVNGKTVVAVDTDALRQDLKAWLKERPEAVAISLLNSHCNSEHEALVANIVREELGSDVTVICSSDVLREVGEYERTVTTCTNALVKPVVQSYLSHLQDLLAEDGDTIRILKSDGGLTSLELAGQLPVNILMSGPAGGVQGVADVVTRNTPYKNLITFDMGGTSTDCALINQGKPQLRRETVVGQLTVRSPAVDIRTVGAGGGSIAKYMSITETMRVGPESAGASPGPACYRKGGTEATVTDANLVLGYLPENLLGGEFTLDIEAATARVGDIAQQMKLSVTQTAEDIINLVNETMYGALRLVSVEQGYDPKDFALVAFGGAGPLHANAVGKLLGAWPVIVPPSPGTLCALGDATTRLSYSQSSSFIRLLSATTVQEVKSRFDELEEASRAAMQASNANRPMPLNIGYHIDLRYRGQALNMTVDLQAEELLLEDKPWRELLQAKFDQLHDLQFKYCLPNYELELMRLEVVAVDASPSIELPQLGQAESPAPPADAMISKKQIVIEGQTMEATLWDREKLSRQGIRVDGPCIITEMDSNTLILPGCYGEIDGIGNILIRPVDGLCREPPKDQTAEAALEMVQSTPLIPTLVASALASIRSEMDTLMLRCSMSPAIREQQDEFNVITTADGKMLVGQFGSFITQFLRVWKGTIEEGDVFITNDTYMIEGTVTHLNDVIVLLPIFYEHRLIGWASQFGHLTDVGGMVPGSMSINASSIFDDGVQIPCIKLYNKGFMNTDLVELLCRNSRQPDWYRADLFAIITACRTAASRVNELVLRFGCEVYLAACSELLLRNRTALAQIIENDFTDKPCTFTDFVDDDGHGIGPWALTCTMKKIDRNRLLFDWSGTSPQSEHSINFYLSETMFKMFIGYYMIAAAAPGTVINDGFHDLIDIYIPEGSVLKPVRPAPISCRTHLLGRTMDVMQALIGQRNPIYAAAAGFSDSPHFFYSGYKPDGEWYQLYQIGFGGVPARNAGDGLDCHCLFPAIKSIPTEIIELNYPLRIEANESVADSGGPGFYRGGNAQRTLYRFLCRGEFSLHDDRWFTKPWGIRGGKPGSRSRKVLYRYSKSKENPPVEILPSKCDHIRVDPDDLLEWVTWGGGGLGDPLTRPAEKVALEVRRRLVTIQGAYENYGVVVNPEDLSVREAETETLRKSMMAPRDAAGKSQQYDRGGTVEELTASCLKETGLPAPRPQWELDPYGPHLSLPYVKEWYARMKEAKGFEPSSPCGLYTNNSPIEQSKGLVAFEYTDGRIPKPNTLLFIGGLGDGLGTVEYLTDLITAVEYTSWPVFSPILSSFYSEWGVGHLEKDIDEIARCVRQSRRYALFELWESATPHRVLDKNAAVEPFRRPPVDGAIMQAPVSDREAIDWVIRDGTDRDTPERMREIYQRTIAHARSTPYEDDDTLDTILPLSVTTRIGYPGTTPVSSRRFLSLASPDSPEKPEEDDMFSSDLSDGQLQKTFGQLRSRRLLGSKLLVLYSRRDQSVPPWVDKELLLKRWSIAAGPDYWDSNSTIIPNASHALSDNDQAEPRRILVERVMSYLEDVEKYPTSAS</sequence>
<proteinExistence type="inferred from homology"/>
<evidence type="ECO:0000313" key="8">
    <source>
        <dbReference type="Proteomes" id="UP000215289"/>
    </source>
</evidence>
<dbReference type="PANTHER" id="PTHR11365">
    <property type="entry name" value="5-OXOPROLINASE RELATED"/>
    <property type="match status" value="1"/>
</dbReference>
<protein>
    <submittedName>
        <fullName evidence="7">Uncharacterized protein</fullName>
    </submittedName>
</protein>
<evidence type="ECO:0000256" key="1">
    <source>
        <dbReference type="ARBA" id="ARBA00010403"/>
    </source>
</evidence>
<feature type="domain" description="Acetophenone carboxylase-like C-terminal" evidence="6">
    <location>
        <begin position="511"/>
        <end position="682"/>
    </location>
</feature>
<dbReference type="OrthoDB" id="4456368at2759"/>
<dbReference type="Pfam" id="PF05378">
    <property type="entry name" value="Hydant_A_N"/>
    <property type="match status" value="1"/>
</dbReference>
<evidence type="ECO:0000259" key="4">
    <source>
        <dbReference type="Pfam" id="PF02538"/>
    </source>
</evidence>
<organism evidence="7 8">
    <name type="scientific">Aspergillus turcosus</name>
    <dbReference type="NCBI Taxonomy" id="1245748"/>
    <lineage>
        <taxon>Eukaryota</taxon>
        <taxon>Fungi</taxon>
        <taxon>Dikarya</taxon>
        <taxon>Ascomycota</taxon>
        <taxon>Pezizomycotina</taxon>
        <taxon>Eurotiomycetes</taxon>
        <taxon>Eurotiomycetidae</taxon>
        <taxon>Eurotiales</taxon>
        <taxon>Aspergillaceae</taxon>
        <taxon>Aspergillus</taxon>
        <taxon>Aspergillus subgen. Fumigati</taxon>
    </lineage>
</organism>
<evidence type="ECO:0000259" key="3">
    <source>
        <dbReference type="Pfam" id="PF01968"/>
    </source>
</evidence>
<dbReference type="InterPro" id="IPR049517">
    <property type="entry name" value="ACX-like_C"/>
</dbReference>
<feature type="domain" description="Hydantoinase B/oxoprolinase" evidence="4">
    <location>
        <begin position="727"/>
        <end position="1241"/>
    </location>
</feature>
<dbReference type="InterPro" id="IPR013744">
    <property type="entry name" value="SidJ"/>
</dbReference>
<dbReference type="EMBL" id="NIDN02000016">
    <property type="protein sequence ID" value="RLM00362.1"/>
    <property type="molecule type" value="Genomic_DNA"/>
</dbReference>
<evidence type="ECO:0000259" key="5">
    <source>
        <dbReference type="Pfam" id="PF05378"/>
    </source>
</evidence>
<dbReference type="Proteomes" id="UP000215289">
    <property type="component" value="Unassembled WGS sequence"/>
</dbReference>
<feature type="domain" description="Hydantoinase/oxoprolinase N-terminal" evidence="5">
    <location>
        <begin position="10"/>
        <end position="192"/>
    </location>
</feature>
<dbReference type="STRING" id="1245748.A0A421DE34"/>
<comment type="similarity">
    <text evidence="1">Belongs to the oxoprolinase family.</text>
</comment>
<dbReference type="InterPro" id="IPR029058">
    <property type="entry name" value="AB_hydrolase_fold"/>
</dbReference>
<feature type="domain" description="Hydantoinase A/oxoprolinase" evidence="3">
    <location>
        <begin position="214"/>
        <end position="496"/>
    </location>
</feature>
<reference evidence="7 8" key="1">
    <citation type="submission" date="2018-08" db="EMBL/GenBank/DDBJ databases">
        <title>Draft genome sequences of two Aspergillus turcosus clinical strains isolated from bronchoalveolar lavage fluid: one azole-susceptible and the other azole-resistant.</title>
        <authorList>
            <person name="Parent-Michaud M."/>
            <person name="Dufresne P.J."/>
            <person name="Fournier E."/>
            <person name="Martineau C."/>
            <person name="Moreira S."/>
            <person name="Perkins V."/>
            <person name="De Repentigny L."/>
            <person name="Dufresne S.F."/>
        </authorList>
    </citation>
    <scope>NUCLEOTIDE SEQUENCE [LARGE SCALE GENOMIC DNA]</scope>
    <source>
        <strain evidence="7">HMR AF 1038</strain>
    </source>
</reference>
<dbReference type="GO" id="GO:0017168">
    <property type="term" value="F:5-oxoprolinase (ATP-hydrolyzing) activity"/>
    <property type="evidence" value="ECO:0007669"/>
    <property type="project" value="TreeGrafter"/>
</dbReference>
<dbReference type="Pfam" id="PF01968">
    <property type="entry name" value="Hydantoinase_A"/>
    <property type="match status" value="1"/>
</dbReference>
<dbReference type="InterPro" id="IPR008040">
    <property type="entry name" value="Hydant_A_N"/>
</dbReference>
<dbReference type="Gene3D" id="3.40.50.1820">
    <property type="entry name" value="alpha/beta hydrolase"/>
    <property type="match status" value="1"/>
</dbReference>
<evidence type="ECO:0000256" key="2">
    <source>
        <dbReference type="SAM" id="MobiDB-lite"/>
    </source>
</evidence>
<dbReference type="Pfam" id="PF02538">
    <property type="entry name" value="Hydantoinase_B"/>
    <property type="match status" value="1"/>
</dbReference>
<dbReference type="Pfam" id="PF08538">
    <property type="entry name" value="DUF1749"/>
    <property type="match status" value="1"/>
</dbReference>
<dbReference type="InterPro" id="IPR002821">
    <property type="entry name" value="Hydantoinase_A"/>
</dbReference>
<dbReference type="GO" id="GO:0005829">
    <property type="term" value="C:cytosol"/>
    <property type="evidence" value="ECO:0007669"/>
    <property type="project" value="TreeGrafter"/>
</dbReference>